<gene>
    <name evidence="2" type="ORF">MM415A01508_0008</name>
    <name evidence="3" type="ORF">MM415B02325_0008</name>
</gene>
<dbReference type="EMBL" id="MT142541">
    <property type="protein sequence ID" value="QJA84912.1"/>
    <property type="molecule type" value="Genomic_DNA"/>
</dbReference>
<sequence>MNAAIDLKSQINECRQVWLSFLYFLNEYVWIENKQTKAAMKLTLWPAQVGIITEIIGCLLLIILKARQLGLTWLTAAYVLWRSIRHPLHLTIVISVNEDLSIEFLDRIYFILDRLPTWLYPPIKTRTKQTLEFLHYEGTTSTIKSMPTTEMGAQSKTPNILVMDETCMNRMASSIFNSSLPGIEAAKGQVIVISNSIKTGPGWGWTRDLYIASMRGVNGFKRIFLPWKAHPERPADFRERMINSGMDPLDVAEHYPASEAEALAAASGGYFGDTLVRHKDFAEGIRGRLHLVKGQKKEVEFKEDKHGPVRIWRYPYELVDGWDGAYFTHKYAIGSDVSEGLGQTFSTGYVIDRGRDELVAKVKSNRVDAVEWAEQLYLLALYYGDFRDVTQERNFRVERMTSLVCVEVTGSGQTTVKELIKKKANQYVRVVPDKVGSGLTKQYGWPESQTAKYELAGDLKQYFKQTKGTVYDAELIDQASIFIRHETGRLGHEEGVNKYDDDVIGAGLTIQASLFLGAGPEKIVPPVTGWRGRQLDASKRERVWAA</sequence>
<evidence type="ECO:0000313" key="2">
    <source>
        <dbReference type="EMBL" id="QJA76427.1"/>
    </source>
</evidence>
<protein>
    <submittedName>
        <fullName evidence="3">Putative terminase</fullName>
    </submittedName>
</protein>
<accession>A0A6M3KSQ6</accession>
<evidence type="ECO:0000313" key="3">
    <source>
        <dbReference type="EMBL" id="QJA84912.1"/>
    </source>
</evidence>
<dbReference type="EMBL" id="MT142224">
    <property type="protein sequence ID" value="QJA76427.1"/>
    <property type="molecule type" value="Genomic_DNA"/>
</dbReference>
<feature type="transmembrane region" description="Helical" evidence="1">
    <location>
        <begin position="44"/>
        <end position="64"/>
    </location>
</feature>
<keyword evidence="1" id="KW-1133">Transmembrane helix</keyword>
<dbReference type="Gene3D" id="3.40.50.300">
    <property type="entry name" value="P-loop containing nucleotide triphosphate hydrolases"/>
    <property type="match status" value="1"/>
</dbReference>
<reference evidence="3" key="1">
    <citation type="submission" date="2020-03" db="EMBL/GenBank/DDBJ databases">
        <title>The deep terrestrial virosphere.</title>
        <authorList>
            <person name="Holmfeldt K."/>
            <person name="Nilsson E."/>
            <person name="Simone D."/>
            <person name="Lopez-Fernandez M."/>
            <person name="Wu X."/>
            <person name="de Brujin I."/>
            <person name="Lundin D."/>
            <person name="Andersson A."/>
            <person name="Bertilsson S."/>
            <person name="Dopson M."/>
        </authorList>
    </citation>
    <scope>NUCLEOTIDE SEQUENCE</scope>
    <source>
        <strain evidence="2">MM415A01508</strain>
        <strain evidence="3">MM415B02325</strain>
    </source>
</reference>
<dbReference type="InterPro" id="IPR027417">
    <property type="entry name" value="P-loop_NTPase"/>
</dbReference>
<name>A0A6M3KSQ6_9ZZZZ</name>
<organism evidence="3">
    <name type="scientific">viral metagenome</name>
    <dbReference type="NCBI Taxonomy" id="1070528"/>
    <lineage>
        <taxon>unclassified sequences</taxon>
        <taxon>metagenomes</taxon>
        <taxon>organismal metagenomes</taxon>
    </lineage>
</organism>
<dbReference type="AlphaFoldDB" id="A0A6M3KSQ6"/>
<keyword evidence="1" id="KW-0472">Membrane</keyword>
<keyword evidence="1" id="KW-0812">Transmembrane</keyword>
<evidence type="ECO:0000256" key="1">
    <source>
        <dbReference type="SAM" id="Phobius"/>
    </source>
</evidence>
<dbReference type="Gene3D" id="3.30.420.240">
    <property type="match status" value="1"/>
</dbReference>
<proteinExistence type="predicted"/>